<dbReference type="AlphaFoldDB" id="A0A015M1V7"/>
<organism evidence="1 2">
    <name type="scientific">Rhizophagus irregularis (strain DAOM 197198w)</name>
    <name type="common">Glomus intraradices</name>
    <dbReference type="NCBI Taxonomy" id="1432141"/>
    <lineage>
        <taxon>Eukaryota</taxon>
        <taxon>Fungi</taxon>
        <taxon>Fungi incertae sedis</taxon>
        <taxon>Mucoromycota</taxon>
        <taxon>Glomeromycotina</taxon>
        <taxon>Glomeromycetes</taxon>
        <taxon>Glomerales</taxon>
        <taxon>Glomeraceae</taxon>
        <taxon>Rhizophagus</taxon>
    </lineage>
</organism>
<proteinExistence type="predicted"/>
<evidence type="ECO:0000313" key="1">
    <source>
        <dbReference type="EMBL" id="EXX60828.1"/>
    </source>
</evidence>
<name>A0A015M1V7_RHIIW</name>
<dbReference type="Proteomes" id="UP000022910">
    <property type="component" value="Unassembled WGS sequence"/>
</dbReference>
<reference evidence="1 2" key="1">
    <citation type="submission" date="2014-02" db="EMBL/GenBank/DDBJ databases">
        <title>Single nucleus genome sequencing reveals high similarity among nuclei of an endomycorrhizal fungus.</title>
        <authorList>
            <person name="Lin K."/>
            <person name="Geurts R."/>
            <person name="Zhang Z."/>
            <person name="Limpens E."/>
            <person name="Saunders D.G."/>
            <person name="Mu D."/>
            <person name="Pang E."/>
            <person name="Cao H."/>
            <person name="Cha H."/>
            <person name="Lin T."/>
            <person name="Zhou Q."/>
            <person name="Shang Y."/>
            <person name="Li Y."/>
            <person name="Ivanov S."/>
            <person name="Sharma T."/>
            <person name="Velzen R.V."/>
            <person name="Ruijter N.D."/>
            <person name="Aanen D.K."/>
            <person name="Win J."/>
            <person name="Kamoun S."/>
            <person name="Bisseling T."/>
            <person name="Huang S."/>
        </authorList>
    </citation>
    <scope>NUCLEOTIDE SEQUENCE [LARGE SCALE GENOMIC DNA]</scope>
    <source>
        <strain evidence="2">DAOM197198w</strain>
    </source>
</reference>
<accession>A0A015M1V7</accession>
<protein>
    <submittedName>
        <fullName evidence="1">Uncharacterized protein</fullName>
    </submittedName>
</protein>
<dbReference type="OrthoDB" id="2429846at2759"/>
<dbReference type="HOGENOM" id="CLU_1245953_0_0_1"/>
<dbReference type="EMBL" id="JEMT01025841">
    <property type="protein sequence ID" value="EXX60828.1"/>
    <property type="molecule type" value="Genomic_DNA"/>
</dbReference>
<evidence type="ECO:0000313" key="2">
    <source>
        <dbReference type="Proteomes" id="UP000022910"/>
    </source>
</evidence>
<keyword evidence="2" id="KW-1185">Reference proteome</keyword>
<comment type="caution">
    <text evidence="1">The sequence shown here is derived from an EMBL/GenBank/DDBJ whole genome shotgun (WGS) entry which is preliminary data.</text>
</comment>
<sequence>MAIKVYTYPIALAFKIVGRSRSIELAKELGPLYSEFINLLDITQELKNKLVKDLYNNWICNKWILSFIDAGRILENPSIMHIMTTNNYTERLNRTIESQYSGTRTVVNFIERLYGIQLLRENLTDKCSNLRFEAGLATIFDMQTIEQESQAMHIASDKLRRINHGRLLFLLDYVKCTDIDDYFYVKKGNNPFALESSYNNELIRLDKDNLNLLIPLHNKLME</sequence>
<gene>
    <name evidence="1" type="ORF">RirG_176430</name>
</gene>